<dbReference type="Proteomes" id="UP000092716">
    <property type="component" value="Chromosome 6"/>
</dbReference>
<keyword evidence="2" id="KW-1185">Reference proteome</keyword>
<dbReference type="RefSeq" id="XP_019913872.1">
    <property type="nucleotide sequence ID" value="XM_020058133.1"/>
</dbReference>
<sequence>MEETITSPQPKTLPSYKFYQKLINGENLNDVKNLCRGVLNRYPNGEWLYGLCKQLIKNVELVRDDNDDTFRKKHCFDINYWLYDEVYNGLKSIDKESDF</sequence>
<name>A0A1B1DX44_9APIC</name>
<proteinExistence type="predicted"/>
<gene>
    <name evidence="1" type="ORF">PCOAH_00013240</name>
</gene>
<organism evidence="1 2">
    <name type="scientific">Plasmodium coatneyi</name>
    <dbReference type="NCBI Taxonomy" id="208452"/>
    <lineage>
        <taxon>Eukaryota</taxon>
        <taxon>Sar</taxon>
        <taxon>Alveolata</taxon>
        <taxon>Apicomplexa</taxon>
        <taxon>Aconoidasida</taxon>
        <taxon>Haemosporida</taxon>
        <taxon>Plasmodiidae</taxon>
        <taxon>Plasmodium</taxon>
    </lineage>
</organism>
<dbReference type="InterPro" id="IPR008780">
    <property type="entry name" value="Plasmodium_Vir"/>
</dbReference>
<reference evidence="2" key="1">
    <citation type="submission" date="2016-06" db="EMBL/GenBank/DDBJ databases">
        <title>First high quality genome sequence of Plasmodium coatneyi using continuous long reads from single molecule, real-time sequencing.</title>
        <authorList>
            <person name="Chien J.-T."/>
            <person name="Pakala S.B."/>
            <person name="Geraldo J.A."/>
            <person name="Lapp S.A."/>
            <person name="Barnwell J.W."/>
            <person name="Kissinger J.C."/>
            <person name="Galinski M.R."/>
            <person name="Humphrey J.C."/>
        </authorList>
    </citation>
    <scope>NUCLEOTIDE SEQUENCE [LARGE SCALE GENOMIC DNA]</scope>
    <source>
        <strain evidence="2">Hackeri</strain>
    </source>
</reference>
<dbReference type="VEuPathDB" id="PlasmoDB:PCOAH_00013240"/>
<dbReference type="EMBL" id="CP016244">
    <property type="protein sequence ID" value="ANQ07177.1"/>
    <property type="molecule type" value="Genomic_DNA"/>
</dbReference>
<dbReference type="OrthoDB" id="10505387at2759"/>
<dbReference type="KEGG" id="pcot:PCOAH_00013240"/>
<protein>
    <submittedName>
        <fullName evidence="1">Kir-like protein</fullName>
    </submittedName>
</protein>
<evidence type="ECO:0000313" key="1">
    <source>
        <dbReference type="EMBL" id="ANQ07177.1"/>
    </source>
</evidence>
<accession>A0A1B1DX44</accession>
<dbReference type="AlphaFoldDB" id="A0A1B1DX44"/>
<evidence type="ECO:0000313" key="2">
    <source>
        <dbReference type="Proteomes" id="UP000092716"/>
    </source>
</evidence>
<dbReference type="Pfam" id="PF05795">
    <property type="entry name" value="Plasmodium_Vir"/>
    <property type="match status" value="1"/>
</dbReference>
<dbReference type="GeneID" id="30908050"/>